<accession>A0ABP2Y7I3</accession>
<organism evidence="1 2">
    <name type="scientific">Prevotella disiens JCM 6334 = ATCC 29426</name>
    <dbReference type="NCBI Taxonomy" id="1235811"/>
    <lineage>
        <taxon>Bacteria</taxon>
        <taxon>Pseudomonadati</taxon>
        <taxon>Bacteroidota</taxon>
        <taxon>Bacteroidia</taxon>
        <taxon>Bacteroidales</taxon>
        <taxon>Prevotellaceae</taxon>
        <taxon>Prevotella</taxon>
    </lineage>
</organism>
<evidence type="ECO:0000313" key="1">
    <source>
        <dbReference type="EMBL" id="ERJ75052.1"/>
    </source>
</evidence>
<comment type="caution">
    <text evidence="1">The sequence shown here is derived from an EMBL/GenBank/DDBJ whole genome shotgun (WGS) entry which is preliminary data.</text>
</comment>
<sequence length="63" mass="7767">RKQLFCTLKENDFVKPYEACKRNEMQFNHARGEKSHFEKENRILTEKKTDYGNKDRKFKENLR</sequence>
<name>A0ABP2Y7I3_9BACT</name>
<proteinExistence type="predicted"/>
<dbReference type="Proteomes" id="UP000016660">
    <property type="component" value="Unassembled WGS sequence"/>
</dbReference>
<dbReference type="EMBL" id="AWUY01000190">
    <property type="protein sequence ID" value="ERJ75052.1"/>
    <property type="molecule type" value="Genomic_DNA"/>
</dbReference>
<protein>
    <submittedName>
        <fullName evidence="1">Uncharacterized protein</fullName>
    </submittedName>
</protein>
<dbReference type="RefSeq" id="WP_021670196.1">
    <property type="nucleotide sequence ID" value="NZ_KI259500.1"/>
</dbReference>
<reference evidence="1 2" key="1">
    <citation type="submission" date="2013-06" db="EMBL/GenBank/DDBJ databases">
        <authorList>
            <person name="Weinstock G."/>
            <person name="Sodergren E."/>
            <person name="Lobos E.A."/>
            <person name="Fulton L."/>
            <person name="Fulton R."/>
            <person name="Courtney L."/>
            <person name="Fronick C."/>
            <person name="O'Laughlin M."/>
            <person name="Godfrey J."/>
            <person name="Wilson R.M."/>
            <person name="Miner T."/>
            <person name="Farmer C."/>
            <person name="Delehaunty K."/>
            <person name="Cordes M."/>
            <person name="Minx P."/>
            <person name="Tomlinson C."/>
            <person name="Chen J."/>
            <person name="Wollam A."/>
            <person name="Pepin K.H."/>
            <person name="Bhonagiri V."/>
            <person name="Zhang X."/>
            <person name="Warren W."/>
            <person name="Mitreva M."/>
            <person name="Mardis E.R."/>
            <person name="Wilson R.K."/>
        </authorList>
    </citation>
    <scope>NUCLEOTIDE SEQUENCE [LARGE SCALE GENOMIC DNA]</scope>
    <source>
        <strain evidence="1 2">ATCC 29426</strain>
    </source>
</reference>
<feature type="non-terminal residue" evidence="1">
    <location>
        <position position="1"/>
    </location>
</feature>
<keyword evidence="2" id="KW-1185">Reference proteome</keyword>
<evidence type="ECO:0000313" key="2">
    <source>
        <dbReference type="Proteomes" id="UP000016660"/>
    </source>
</evidence>
<gene>
    <name evidence="1" type="ORF">HMPREF0653_02053</name>
</gene>